<sequence length="314" mass="34445">MTLEIVHEVGTALTVRDADVELFRYTYVPDSPQLESPKPYVHPIRTRAGRLVSLFRPWDHVWHKGIAWSLPVVGDENFWGGPTYVHGRFYVQLDNDGTQRHRDLTRLGVEVDGAHAVARVSHDLEWIAQSGARMFTEQRALTARVVDETCWALTFETAMTNVTGAPVAIGSPTTRGRENAGYGGLFWRGPRSFTGGVLVTSEGTGTGTDMRGQRHEWMAFAGRHDDVDASSLIVMVDAAENPHHPPQWFARSEEFACLNPAPFFSEEVVVAPGETVRFRYGVGIADADADAAGRVADAVRHVLVRSAPRGGAAG</sequence>
<comment type="caution">
    <text evidence="1">The sequence shown here is derived from an EMBL/GenBank/DDBJ whole genome shotgun (WGS) entry which is preliminary data.</text>
</comment>
<evidence type="ECO:0000313" key="2">
    <source>
        <dbReference type="Proteomes" id="UP001142317"/>
    </source>
</evidence>
<proteinExistence type="predicted"/>
<dbReference type="InterPro" id="IPR029475">
    <property type="entry name" value="DUF6807"/>
</dbReference>
<keyword evidence="2" id="KW-1185">Reference proteome</keyword>
<dbReference type="Pfam" id="PF14100">
    <property type="entry name" value="DUF6807"/>
    <property type="match status" value="1"/>
</dbReference>
<name>A0A9W6HIR7_9MICO</name>
<dbReference type="Proteomes" id="UP001142317">
    <property type="component" value="Unassembled WGS sequence"/>
</dbReference>
<gene>
    <name evidence="1" type="ORF">GCM10017586_24520</name>
</gene>
<evidence type="ECO:0000313" key="1">
    <source>
        <dbReference type="EMBL" id="GLJ80769.1"/>
    </source>
</evidence>
<accession>A0A9W6HIR7</accession>
<dbReference type="RefSeq" id="WP_210006967.1">
    <property type="nucleotide sequence ID" value="NZ_BSEO01000014.1"/>
</dbReference>
<reference evidence="1" key="2">
    <citation type="submission" date="2023-01" db="EMBL/GenBank/DDBJ databases">
        <authorList>
            <person name="Sun Q."/>
            <person name="Evtushenko L."/>
        </authorList>
    </citation>
    <scope>NUCLEOTIDE SEQUENCE</scope>
    <source>
        <strain evidence="1">VKM Ac-1447</strain>
    </source>
</reference>
<evidence type="ECO:0008006" key="3">
    <source>
        <dbReference type="Google" id="ProtNLM"/>
    </source>
</evidence>
<reference evidence="1" key="1">
    <citation type="journal article" date="2014" name="Int. J. Syst. Evol. Microbiol.">
        <title>Complete genome sequence of Corynebacterium casei LMG S-19264T (=DSM 44701T), isolated from a smear-ripened cheese.</title>
        <authorList>
            <consortium name="US DOE Joint Genome Institute (JGI-PGF)"/>
            <person name="Walter F."/>
            <person name="Albersmeier A."/>
            <person name="Kalinowski J."/>
            <person name="Ruckert C."/>
        </authorList>
    </citation>
    <scope>NUCLEOTIDE SEQUENCE</scope>
    <source>
        <strain evidence="1">VKM Ac-1447</strain>
    </source>
</reference>
<organism evidence="1 2">
    <name type="scientific">Microbacterium imperiale</name>
    <dbReference type="NCBI Taxonomy" id="33884"/>
    <lineage>
        <taxon>Bacteria</taxon>
        <taxon>Bacillati</taxon>
        <taxon>Actinomycetota</taxon>
        <taxon>Actinomycetes</taxon>
        <taxon>Micrococcales</taxon>
        <taxon>Microbacteriaceae</taxon>
        <taxon>Microbacterium</taxon>
    </lineage>
</organism>
<protein>
    <recommendedName>
        <fullName evidence="3">Methane oxygenase PmoA</fullName>
    </recommendedName>
</protein>
<dbReference type="AlphaFoldDB" id="A0A9W6HIR7"/>
<dbReference type="EMBL" id="BSEO01000014">
    <property type="protein sequence ID" value="GLJ80769.1"/>
    <property type="molecule type" value="Genomic_DNA"/>
</dbReference>